<organism evidence="1 2">
    <name type="scientific">Cuscuta australis</name>
    <dbReference type="NCBI Taxonomy" id="267555"/>
    <lineage>
        <taxon>Eukaryota</taxon>
        <taxon>Viridiplantae</taxon>
        <taxon>Streptophyta</taxon>
        <taxon>Embryophyta</taxon>
        <taxon>Tracheophyta</taxon>
        <taxon>Spermatophyta</taxon>
        <taxon>Magnoliopsida</taxon>
        <taxon>eudicotyledons</taxon>
        <taxon>Gunneridae</taxon>
        <taxon>Pentapetalae</taxon>
        <taxon>asterids</taxon>
        <taxon>lamiids</taxon>
        <taxon>Solanales</taxon>
        <taxon>Convolvulaceae</taxon>
        <taxon>Cuscuteae</taxon>
        <taxon>Cuscuta</taxon>
        <taxon>Cuscuta subgen. Grammica</taxon>
        <taxon>Cuscuta sect. Cleistogrammica</taxon>
    </lineage>
</organism>
<keyword evidence="2" id="KW-1185">Reference proteome</keyword>
<evidence type="ECO:0000313" key="2">
    <source>
        <dbReference type="Proteomes" id="UP000249390"/>
    </source>
</evidence>
<name>A0A328DDM1_9ASTE</name>
<protein>
    <submittedName>
        <fullName evidence="1">Uncharacterized protein</fullName>
    </submittedName>
</protein>
<dbReference type="AlphaFoldDB" id="A0A328DDM1"/>
<comment type="caution">
    <text evidence="1">The sequence shown here is derived from an EMBL/GenBank/DDBJ whole genome shotgun (WGS) entry which is preliminary data.</text>
</comment>
<dbReference type="Proteomes" id="UP000249390">
    <property type="component" value="Unassembled WGS sequence"/>
</dbReference>
<gene>
    <name evidence="1" type="ORF">DM860_017349</name>
</gene>
<accession>A0A328DDM1</accession>
<reference evidence="1 2" key="1">
    <citation type="submission" date="2018-06" db="EMBL/GenBank/DDBJ databases">
        <title>The Genome of Cuscuta australis (Dodder) Provides Insight into the Evolution of Plant Parasitism.</title>
        <authorList>
            <person name="Liu H."/>
        </authorList>
    </citation>
    <scope>NUCLEOTIDE SEQUENCE [LARGE SCALE GENOMIC DNA]</scope>
    <source>
        <strain evidence="2">cv. Yunnan</strain>
        <tissue evidence="1">Vines</tissue>
    </source>
</reference>
<sequence>MKVISLFHTRSWCNLKCNKEKQSSGFKLSEEDMELIYNFIVDFYPSWVLGGRRDARNTLEEMHDVNFARGDRKMLQPAGKRRLLEAEIRQVQGEDDGGGEKGAAVATCEEKRGGSGRVVVRRRWGSV</sequence>
<dbReference type="EMBL" id="NQVE01000154">
    <property type="protein sequence ID" value="RAL43606.1"/>
    <property type="molecule type" value="Genomic_DNA"/>
</dbReference>
<evidence type="ECO:0000313" key="1">
    <source>
        <dbReference type="EMBL" id="RAL43606.1"/>
    </source>
</evidence>
<proteinExistence type="predicted"/>